<evidence type="ECO:0000313" key="2">
    <source>
        <dbReference type="Proteomes" id="UP000218160"/>
    </source>
</evidence>
<organism evidence="1 2">
    <name type="scientific">Candidatus Enterovibrio altilux</name>
    <dbReference type="NCBI Taxonomy" id="1927128"/>
    <lineage>
        <taxon>Bacteria</taxon>
        <taxon>Pseudomonadati</taxon>
        <taxon>Pseudomonadota</taxon>
        <taxon>Gammaproteobacteria</taxon>
        <taxon>Vibrionales</taxon>
        <taxon>Vibrionaceae</taxon>
        <taxon>Enterovibrio</taxon>
    </lineage>
</organism>
<dbReference type="KEGG" id="elux:BTN50_1753"/>
<evidence type="ECO:0000313" key="1">
    <source>
        <dbReference type="EMBL" id="ATF10185.1"/>
    </source>
</evidence>
<proteinExistence type="predicted"/>
<accession>A0A291BB42</accession>
<protein>
    <submittedName>
        <fullName evidence="1">Uncharacterized protein</fullName>
    </submittedName>
</protein>
<geneLocation type="plasmid" evidence="2">
    <name>pcc2</name>
</geneLocation>
<sequence>MLNNELISLDLFFVIEKLLPGKRTVELFRENAKHLPIATLPLLHCDSASSLQLVLFKYCSNYAAFSQGTPLSDDYAIDGSDDQIQPATLIVAGFIQGSYWWIEHYFEIYRDDWSENQKNQWFFDLKLLVQAVIGIGNCTKAEWFIQNYGAIKALTYSSYSAPFLQHYG</sequence>
<dbReference type="AlphaFoldDB" id="A0A291BB42"/>
<dbReference type="EMBL" id="CP020662">
    <property type="protein sequence ID" value="ATF10185.1"/>
    <property type="molecule type" value="Genomic_DNA"/>
</dbReference>
<gene>
    <name evidence="1" type="ORF">BTN50_1753</name>
</gene>
<reference evidence="2" key="1">
    <citation type="submission" date="2017-04" db="EMBL/GenBank/DDBJ databases">
        <title>Genome evolution of the luminous symbionts of deep sea anglerfish.</title>
        <authorList>
            <person name="Hendry T.A."/>
        </authorList>
    </citation>
    <scope>NUCLEOTIDE SEQUENCE [LARGE SCALE GENOMIC DNA]</scope>
    <source>
        <plasmid evidence="2">pcc2</plasmid>
    </source>
</reference>
<keyword evidence="2" id="KW-1185">Reference proteome</keyword>
<keyword evidence="1" id="KW-0614">Plasmid</keyword>
<dbReference type="Proteomes" id="UP000218160">
    <property type="component" value="Plasmid pCC2"/>
</dbReference>
<name>A0A291BB42_9GAMM</name>